<evidence type="ECO:0008006" key="4">
    <source>
        <dbReference type="Google" id="ProtNLM"/>
    </source>
</evidence>
<dbReference type="AlphaFoldDB" id="A0A553ZRY7"/>
<accession>A0A553ZRY7</accession>
<evidence type="ECO:0000256" key="1">
    <source>
        <dbReference type="SAM" id="MobiDB-lite"/>
    </source>
</evidence>
<dbReference type="OrthoDB" id="9767239at2"/>
<feature type="compositionally biased region" description="Polar residues" evidence="1">
    <location>
        <begin position="96"/>
        <end position="115"/>
    </location>
</feature>
<organism evidence="2 3">
    <name type="scientific">Streptomyces benahoarensis</name>
    <dbReference type="NCBI Taxonomy" id="2595054"/>
    <lineage>
        <taxon>Bacteria</taxon>
        <taxon>Bacillati</taxon>
        <taxon>Actinomycetota</taxon>
        <taxon>Actinomycetes</taxon>
        <taxon>Kitasatosporales</taxon>
        <taxon>Streptomycetaceae</taxon>
        <taxon>Streptomyces</taxon>
    </lineage>
</organism>
<dbReference type="EMBL" id="VKLS01000001">
    <property type="protein sequence ID" value="TSB44207.1"/>
    <property type="molecule type" value="Genomic_DNA"/>
</dbReference>
<keyword evidence="3" id="KW-1185">Reference proteome</keyword>
<dbReference type="Gene3D" id="3.40.50.1820">
    <property type="entry name" value="alpha/beta hydrolase"/>
    <property type="match status" value="1"/>
</dbReference>
<dbReference type="Proteomes" id="UP000320888">
    <property type="component" value="Unassembled WGS sequence"/>
</dbReference>
<dbReference type="SUPFAM" id="SSF53474">
    <property type="entry name" value="alpha/beta-Hydrolases"/>
    <property type="match status" value="1"/>
</dbReference>
<comment type="caution">
    <text evidence="2">The sequence shown here is derived from an EMBL/GenBank/DDBJ whole genome shotgun (WGS) entry which is preliminary data.</text>
</comment>
<protein>
    <recommendedName>
        <fullName evidence="4">Feruloyl esterase</fullName>
    </recommendedName>
</protein>
<proteinExistence type="predicted"/>
<evidence type="ECO:0000313" key="3">
    <source>
        <dbReference type="Proteomes" id="UP000320888"/>
    </source>
</evidence>
<feature type="region of interest" description="Disordered" evidence="1">
    <location>
        <begin position="96"/>
        <end position="123"/>
    </location>
</feature>
<name>A0A553ZRY7_9ACTN</name>
<sequence>MTANLLADYPDVFAGGAVNSGLPAQCATSLAAASSCQRNNQNLSPAQWGDKVRGSAPGYKGTWPRVAIWQGSADYTVRPVNGTELRDQWTNVRGVSNQPAATRQLPGNTTETTYGTDADRPDGALFSVSGMGHGLAVDPDPGSGSGDTPCGSIGAYFLDTLCSSSYTATFWGIDSR</sequence>
<reference evidence="2 3" key="1">
    <citation type="submission" date="2019-07" db="EMBL/GenBank/DDBJ databases">
        <title>Draft genome for Streptomyces benahoarensis MZ03-48.</title>
        <authorList>
            <person name="Gonzalez-Pimentel J.L."/>
        </authorList>
    </citation>
    <scope>NUCLEOTIDE SEQUENCE [LARGE SCALE GENOMIC DNA]</scope>
    <source>
        <strain evidence="2 3">MZ03-48</strain>
    </source>
</reference>
<dbReference type="InterPro" id="IPR029058">
    <property type="entry name" value="AB_hydrolase_fold"/>
</dbReference>
<evidence type="ECO:0000313" key="2">
    <source>
        <dbReference type="EMBL" id="TSB44207.1"/>
    </source>
</evidence>
<gene>
    <name evidence="2" type="ORF">FNZ23_00145</name>
</gene>